<dbReference type="RefSeq" id="WP_201328697.1">
    <property type="nucleotide sequence ID" value="NZ_AP017470.1"/>
</dbReference>
<dbReference type="Gene3D" id="3.90.550.10">
    <property type="entry name" value="Spore Coat Polysaccharide Biosynthesis Protein SpsA, Chain A"/>
    <property type="match status" value="1"/>
</dbReference>
<dbReference type="Pfam" id="PF00535">
    <property type="entry name" value="Glycos_transf_2"/>
    <property type="match status" value="1"/>
</dbReference>
<dbReference type="SUPFAM" id="SSF53448">
    <property type="entry name" value="Nucleotide-diphospho-sugar transferases"/>
    <property type="match status" value="1"/>
</dbReference>
<keyword evidence="4" id="KW-1185">Reference proteome</keyword>
<dbReference type="PANTHER" id="PTHR48090:SF7">
    <property type="entry name" value="RFBJ PROTEIN"/>
    <property type="match status" value="1"/>
</dbReference>
<feature type="transmembrane region" description="Helical" evidence="1">
    <location>
        <begin position="173"/>
        <end position="195"/>
    </location>
</feature>
<dbReference type="AlphaFoldDB" id="A0A7R6SY81"/>
<dbReference type="GO" id="GO:0016740">
    <property type="term" value="F:transferase activity"/>
    <property type="evidence" value="ECO:0007669"/>
    <property type="project" value="UniProtKB-KW"/>
</dbReference>
<dbReference type="EMBL" id="AP017470">
    <property type="protein sequence ID" value="BBB32350.1"/>
    <property type="molecule type" value="Genomic_DNA"/>
</dbReference>
<keyword evidence="1" id="KW-0472">Membrane</keyword>
<dbReference type="KEGG" id="thyd:TTHT_0784"/>
<keyword evidence="1" id="KW-1133">Transmembrane helix</keyword>
<feature type="domain" description="Glycosyltransferase 2-like" evidence="2">
    <location>
        <begin position="4"/>
        <end position="164"/>
    </location>
</feature>
<dbReference type="CDD" id="cd04179">
    <property type="entry name" value="DPM_DPG-synthase_like"/>
    <property type="match status" value="1"/>
</dbReference>
<reference evidence="3 4" key="1">
    <citation type="journal article" date="2012" name="Extremophiles">
        <title>Thermotomaculum hydrothermale gen. nov., sp. nov., a novel heterotrophic thermophile within the phylum Acidobacteria from a deep-sea hydrothermal vent chimney in the Southern Okinawa Trough.</title>
        <authorList>
            <person name="Izumi H."/>
            <person name="Nunoura T."/>
            <person name="Miyazaki M."/>
            <person name="Mino S."/>
            <person name="Toki T."/>
            <person name="Takai K."/>
            <person name="Sako Y."/>
            <person name="Sawabe T."/>
            <person name="Nakagawa S."/>
        </authorList>
    </citation>
    <scope>NUCLEOTIDE SEQUENCE [LARGE SCALE GENOMIC DNA]</scope>
    <source>
        <strain evidence="3 4">AC55</strain>
    </source>
</reference>
<sequence>MKLSLIIPVYNEKENIDAFLSEVIEFCKSFSFPYEIIVVNDGSSDGTERILNDFKDEKVRIIHHKHNIGNGGAVKTGIRNAKGEYVIMIDGDGQHYPKDIARILEKLEEGYHLVVGARDSKSQASFFRAFGNFVYNKLASYVADFEIKDLTSGLRGARREVISKFLYMFPNGFSYPSTSTLAILKAGYSLCYVSIKTRKRKGKSKIRILKDGLKFFNIIAKITTLFSPMKIFFPVSLLLFVSAVLHFLYRYFVSGKYTLFTGILLLASIFTLLMGLISEQISTLYYKDIDTEND</sequence>
<dbReference type="InterPro" id="IPR001173">
    <property type="entry name" value="Glyco_trans_2-like"/>
</dbReference>
<feature type="transmembrane region" description="Helical" evidence="1">
    <location>
        <begin position="257"/>
        <end position="277"/>
    </location>
</feature>
<keyword evidence="3" id="KW-0808">Transferase</keyword>
<feature type="transmembrane region" description="Helical" evidence="1">
    <location>
        <begin position="231"/>
        <end position="251"/>
    </location>
</feature>
<keyword evidence="1" id="KW-0812">Transmembrane</keyword>
<organism evidence="3 4">
    <name type="scientific">Thermotomaculum hydrothermale</name>
    <dbReference type="NCBI Taxonomy" id="981385"/>
    <lineage>
        <taxon>Bacteria</taxon>
        <taxon>Pseudomonadati</taxon>
        <taxon>Acidobacteriota</taxon>
        <taxon>Holophagae</taxon>
        <taxon>Thermotomaculales</taxon>
        <taxon>Thermotomaculaceae</taxon>
        <taxon>Thermotomaculum</taxon>
    </lineage>
</organism>
<evidence type="ECO:0000259" key="2">
    <source>
        <dbReference type="Pfam" id="PF00535"/>
    </source>
</evidence>
<dbReference type="Proteomes" id="UP000595564">
    <property type="component" value="Chromosome"/>
</dbReference>
<dbReference type="InterPro" id="IPR050256">
    <property type="entry name" value="Glycosyltransferase_2"/>
</dbReference>
<accession>A0A7R6SY81</accession>
<evidence type="ECO:0000313" key="4">
    <source>
        <dbReference type="Proteomes" id="UP000595564"/>
    </source>
</evidence>
<name>A0A7R6SY81_9BACT</name>
<evidence type="ECO:0000256" key="1">
    <source>
        <dbReference type="SAM" id="Phobius"/>
    </source>
</evidence>
<gene>
    <name evidence="3" type="ORF">TTHT_0784</name>
</gene>
<proteinExistence type="predicted"/>
<dbReference type="InterPro" id="IPR029044">
    <property type="entry name" value="Nucleotide-diphossugar_trans"/>
</dbReference>
<evidence type="ECO:0000313" key="3">
    <source>
        <dbReference type="EMBL" id="BBB32350.1"/>
    </source>
</evidence>
<dbReference type="PANTHER" id="PTHR48090">
    <property type="entry name" value="UNDECAPRENYL-PHOSPHATE 4-DEOXY-4-FORMAMIDO-L-ARABINOSE TRANSFERASE-RELATED"/>
    <property type="match status" value="1"/>
</dbReference>
<protein>
    <submittedName>
        <fullName evidence="3">Glycosyl transferase family 2</fullName>
    </submittedName>
</protein>